<accession>A0A9D2IEJ5</accession>
<dbReference type="Pfam" id="PF10825">
    <property type="entry name" value="DUF2752"/>
    <property type="match status" value="1"/>
</dbReference>
<proteinExistence type="predicted"/>
<dbReference type="EMBL" id="DXCL01000029">
    <property type="protein sequence ID" value="HIZ03737.1"/>
    <property type="molecule type" value="Genomic_DNA"/>
</dbReference>
<feature type="transmembrane region" description="Helical" evidence="1">
    <location>
        <begin position="70"/>
        <end position="88"/>
    </location>
</feature>
<protein>
    <submittedName>
        <fullName evidence="2">DUF2752 domain-containing protein</fullName>
    </submittedName>
</protein>
<sequence length="115" mass="12998">MKSLWRRCFERRRARLLRAHVWLLAVYCVWSAAAEAGILCPFYMITGIGCPACGTTRALSALMRGNVRGYLFYQPFAPFLAAAAWGSIHCKGRSARILCAAVFLLNFIYWAARLF</sequence>
<reference evidence="2" key="2">
    <citation type="submission" date="2021-04" db="EMBL/GenBank/DDBJ databases">
        <authorList>
            <person name="Gilroy R."/>
        </authorList>
    </citation>
    <scope>NUCLEOTIDE SEQUENCE</scope>
    <source>
        <strain evidence="2">CHK187-5294</strain>
    </source>
</reference>
<keyword evidence="1" id="KW-0812">Transmembrane</keyword>
<evidence type="ECO:0000256" key="1">
    <source>
        <dbReference type="SAM" id="Phobius"/>
    </source>
</evidence>
<feature type="transmembrane region" description="Helical" evidence="1">
    <location>
        <begin position="95"/>
        <end position="112"/>
    </location>
</feature>
<dbReference type="Proteomes" id="UP000824132">
    <property type="component" value="Unassembled WGS sequence"/>
</dbReference>
<keyword evidence="1" id="KW-0472">Membrane</keyword>
<reference evidence="2" key="1">
    <citation type="journal article" date="2021" name="PeerJ">
        <title>Extensive microbial diversity within the chicken gut microbiome revealed by metagenomics and culture.</title>
        <authorList>
            <person name="Gilroy R."/>
            <person name="Ravi A."/>
            <person name="Getino M."/>
            <person name="Pursley I."/>
            <person name="Horton D.L."/>
            <person name="Alikhan N.F."/>
            <person name="Baker D."/>
            <person name="Gharbi K."/>
            <person name="Hall N."/>
            <person name="Watson M."/>
            <person name="Adriaenssens E.M."/>
            <person name="Foster-Nyarko E."/>
            <person name="Jarju S."/>
            <person name="Secka A."/>
            <person name="Antonio M."/>
            <person name="Oren A."/>
            <person name="Chaudhuri R.R."/>
            <person name="La Ragione R."/>
            <person name="Hildebrand F."/>
            <person name="Pallen M.J."/>
        </authorList>
    </citation>
    <scope>NUCLEOTIDE SEQUENCE</scope>
    <source>
        <strain evidence="2">CHK187-5294</strain>
    </source>
</reference>
<dbReference type="AlphaFoldDB" id="A0A9D2IEJ5"/>
<dbReference type="InterPro" id="IPR021215">
    <property type="entry name" value="DUF2752"/>
</dbReference>
<evidence type="ECO:0000313" key="2">
    <source>
        <dbReference type="EMBL" id="HIZ03737.1"/>
    </source>
</evidence>
<keyword evidence="1" id="KW-1133">Transmembrane helix</keyword>
<comment type="caution">
    <text evidence="2">The sequence shown here is derived from an EMBL/GenBank/DDBJ whole genome shotgun (WGS) entry which is preliminary data.</text>
</comment>
<feature type="transmembrane region" description="Helical" evidence="1">
    <location>
        <begin position="21"/>
        <end position="45"/>
    </location>
</feature>
<name>A0A9D2IEJ5_9FIRM</name>
<gene>
    <name evidence="2" type="ORF">H9727_05570</name>
</gene>
<organism evidence="2 3">
    <name type="scientific">Candidatus Borkfalkia avistercoris</name>
    <dbReference type="NCBI Taxonomy" id="2838504"/>
    <lineage>
        <taxon>Bacteria</taxon>
        <taxon>Bacillati</taxon>
        <taxon>Bacillota</taxon>
        <taxon>Clostridia</taxon>
        <taxon>Christensenellales</taxon>
        <taxon>Christensenellaceae</taxon>
        <taxon>Candidatus Borkfalkia</taxon>
    </lineage>
</organism>
<evidence type="ECO:0000313" key="3">
    <source>
        <dbReference type="Proteomes" id="UP000824132"/>
    </source>
</evidence>